<dbReference type="PANTHER" id="PTHR14969:SF13">
    <property type="entry name" value="AT30094P"/>
    <property type="match status" value="1"/>
</dbReference>
<reference evidence="3 4" key="1">
    <citation type="journal article" date="2015" name="Genome Announc.">
        <title>Expanding the biotechnology potential of lactobacilli through comparative genomics of 213 strains and associated genera.</title>
        <authorList>
            <person name="Sun Z."/>
            <person name="Harris H.M."/>
            <person name="McCann A."/>
            <person name="Guo C."/>
            <person name="Argimon S."/>
            <person name="Zhang W."/>
            <person name="Yang X."/>
            <person name="Jeffery I.B."/>
            <person name="Cooney J.C."/>
            <person name="Kagawa T.F."/>
            <person name="Liu W."/>
            <person name="Song Y."/>
            <person name="Salvetti E."/>
            <person name="Wrobel A."/>
            <person name="Rasinkangas P."/>
            <person name="Parkhill J."/>
            <person name="Rea M.C."/>
            <person name="O'Sullivan O."/>
            <person name="Ritari J."/>
            <person name="Douillard F.P."/>
            <person name="Paul Ross R."/>
            <person name="Yang R."/>
            <person name="Briner A.E."/>
            <person name="Felis G.E."/>
            <person name="de Vos W.M."/>
            <person name="Barrangou R."/>
            <person name="Klaenhammer T.R."/>
            <person name="Caufield P.W."/>
            <person name="Cui Y."/>
            <person name="Zhang H."/>
            <person name="O'Toole P.W."/>
        </authorList>
    </citation>
    <scope>NUCLEOTIDE SEQUENCE [LARGE SCALE GENOMIC DNA]</scope>
    <source>
        <strain evidence="3 4">DSM 14421</strain>
    </source>
</reference>
<feature type="transmembrane region" description="Helical" evidence="1">
    <location>
        <begin position="9"/>
        <end position="28"/>
    </location>
</feature>
<keyword evidence="1" id="KW-1133">Transmembrane helix</keyword>
<evidence type="ECO:0000313" key="4">
    <source>
        <dbReference type="Proteomes" id="UP000052013"/>
    </source>
</evidence>
<dbReference type="EMBL" id="AZEY01000090">
    <property type="protein sequence ID" value="KRL64516.1"/>
    <property type="molecule type" value="Genomic_DNA"/>
</dbReference>
<organism evidence="3 4">
    <name type="scientific">Lentilactobacillus diolivorans DSM 14421</name>
    <dbReference type="NCBI Taxonomy" id="1423739"/>
    <lineage>
        <taxon>Bacteria</taxon>
        <taxon>Bacillati</taxon>
        <taxon>Bacillota</taxon>
        <taxon>Bacilli</taxon>
        <taxon>Lactobacillales</taxon>
        <taxon>Lactobacillaceae</taxon>
        <taxon>Lentilactobacillus</taxon>
    </lineage>
</organism>
<accession>A0A0R1SAX0</accession>
<protein>
    <submittedName>
        <fullName evidence="3">PAP2 family protein</fullName>
    </submittedName>
</protein>
<dbReference type="CDD" id="cd03392">
    <property type="entry name" value="PAP2_like_2"/>
    <property type="match status" value="1"/>
</dbReference>
<dbReference type="SUPFAM" id="SSF48317">
    <property type="entry name" value="Acid phosphatase/Vanadium-dependent haloperoxidase"/>
    <property type="match status" value="1"/>
</dbReference>
<feature type="domain" description="Phosphatidic acid phosphatase type 2/haloperoxidase" evidence="2">
    <location>
        <begin position="85"/>
        <end position="202"/>
    </location>
</feature>
<feature type="transmembrane region" description="Helical" evidence="1">
    <location>
        <begin position="90"/>
        <end position="111"/>
    </location>
</feature>
<dbReference type="InterPro" id="IPR036938">
    <property type="entry name" value="PAP2/HPO_sf"/>
</dbReference>
<evidence type="ECO:0000313" key="3">
    <source>
        <dbReference type="EMBL" id="KRL64516.1"/>
    </source>
</evidence>
<evidence type="ECO:0000259" key="2">
    <source>
        <dbReference type="SMART" id="SM00014"/>
    </source>
</evidence>
<dbReference type="PANTHER" id="PTHR14969">
    <property type="entry name" value="SPHINGOSINE-1-PHOSPHATE PHOSPHOHYDROLASE"/>
    <property type="match status" value="1"/>
</dbReference>
<dbReference type="STRING" id="1423739.FC85_GL001026"/>
<dbReference type="Proteomes" id="UP000052013">
    <property type="component" value="Unassembled WGS sequence"/>
</dbReference>
<comment type="caution">
    <text evidence="3">The sequence shown here is derived from an EMBL/GenBank/DDBJ whole genome shotgun (WGS) entry which is preliminary data.</text>
</comment>
<dbReference type="InterPro" id="IPR000326">
    <property type="entry name" value="PAP2/HPO"/>
</dbReference>
<name>A0A0R1SAX0_9LACO</name>
<evidence type="ECO:0000256" key="1">
    <source>
        <dbReference type="SAM" id="Phobius"/>
    </source>
</evidence>
<dbReference type="SMART" id="SM00014">
    <property type="entry name" value="acidPPc"/>
    <property type="match status" value="1"/>
</dbReference>
<keyword evidence="1" id="KW-0812">Transmembrane</keyword>
<proteinExistence type="predicted"/>
<feature type="transmembrane region" description="Helical" evidence="1">
    <location>
        <begin position="131"/>
        <end position="152"/>
    </location>
</feature>
<keyword evidence="1" id="KW-0472">Membrane</keyword>
<feature type="transmembrane region" description="Helical" evidence="1">
    <location>
        <begin position="63"/>
        <end position="83"/>
    </location>
</feature>
<gene>
    <name evidence="3" type="ORF">FC85_GL001026</name>
</gene>
<sequence length="211" mass="23290">MKLSFRHNHYLITILSLAVFLIITYGVIFKQSWISSFDSTASQFVREFANPTLTRLTIQFTQMANVGPAIGFIVGACLILLLIDNGRSAFFLFVNGIVLAGPVNSLIKLLIDRQRPTLAHLVQVHSSSFPSGHSMSAMMVGGSLIIIINHIMAKKSQRLIINCLIGLFIILIGLSRIYVGVHFASDVLGGWTLGFFLLRISQIIFEKIGVL</sequence>
<dbReference type="RefSeq" id="WP_225427543.1">
    <property type="nucleotide sequence ID" value="NZ_AZEY01000090.1"/>
</dbReference>
<feature type="transmembrane region" description="Helical" evidence="1">
    <location>
        <begin position="159"/>
        <end position="181"/>
    </location>
</feature>
<dbReference type="Gene3D" id="1.20.144.10">
    <property type="entry name" value="Phosphatidic acid phosphatase type 2/haloperoxidase"/>
    <property type="match status" value="1"/>
</dbReference>
<dbReference type="Pfam" id="PF01569">
    <property type="entry name" value="PAP2"/>
    <property type="match status" value="1"/>
</dbReference>
<dbReference type="PATRIC" id="fig|1423739.3.peg.1077"/>
<dbReference type="AlphaFoldDB" id="A0A0R1SAX0"/>